<proteinExistence type="inferred from homology"/>
<dbReference type="Gene3D" id="3.10.129.10">
    <property type="entry name" value="Hotdog Thioesterase"/>
    <property type="match status" value="1"/>
</dbReference>
<dbReference type="EMBL" id="VMNW02000004">
    <property type="protein sequence ID" value="KAA9165737.1"/>
    <property type="molecule type" value="Genomic_DNA"/>
</dbReference>
<organism evidence="3 4">
    <name type="scientific">Amycolatopsis acidicola</name>
    <dbReference type="NCBI Taxonomy" id="2596893"/>
    <lineage>
        <taxon>Bacteria</taxon>
        <taxon>Bacillati</taxon>
        <taxon>Actinomycetota</taxon>
        <taxon>Actinomycetes</taxon>
        <taxon>Pseudonocardiales</taxon>
        <taxon>Pseudonocardiaceae</taxon>
        <taxon>Amycolatopsis</taxon>
    </lineage>
</organism>
<name>A0A5N0VH96_9PSEU</name>
<protein>
    <submittedName>
        <fullName evidence="3">MaoC family dehydratase</fullName>
    </submittedName>
</protein>
<sequence length="151" mass="16976">MADRTFEYFEDYVPGTTHEFGTIKVTEAEILEFATKYDPQPFHIDPAAAAESPYGGLIASGWHTASLMMRLLADNYLSKVASLGSPGIDELRWLKPVRPGDELRVRVTVLEARPSKSKPDRGLVHSRIELFNQDGERVFQAIALNFLSRRP</sequence>
<dbReference type="AlphaFoldDB" id="A0A5N0VH96"/>
<dbReference type="OrthoDB" id="9797938at2"/>
<comment type="similarity">
    <text evidence="1">Belongs to the enoyl-CoA hydratase/isomerase family.</text>
</comment>
<keyword evidence="4" id="KW-1185">Reference proteome</keyword>
<dbReference type="PANTHER" id="PTHR43664:SF1">
    <property type="entry name" value="BETA-METHYLMALYL-COA DEHYDRATASE"/>
    <property type="match status" value="1"/>
</dbReference>
<dbReference type="CDD" id="cd03454">
    <property type="entry name" value="YdeM"/>
    <property type="match status" value="1"/>
</dbReference>
<accession>A0A5N0VH96</accession>
<comment type="caution">
    <text evidence="3">The sequence shown here is derived from an EMBL/GenBank/DDBJ whole genome shotgun (WGS) entry which is preliminary data.</text>
</comment>
<dbReference type="Pfam" id="PF01575">
    <property type="entry name" value="MaoC_dehydratas"/>
    <property type="match status" value="1"/>
</dbReference>
<gene>
    <name evidence="3" type="ORF">FPZ12_004400</name>
</gene>
<reference evidence="3" key="1">
    <citation type="submission" date="2019-09" db="EMBL/GenBank/DDBJ databases">
        <authorList>
            <person name="Teo W.F.A."/>
            <person name="Duangmal K."/>
        </authorList>
    </citation>
    <scope>NUCLEOTIDE SEQUENCE [LARGE SCALE GENOMIC DNA]</scope>
    <source>
        <strain evidence="3">K81G1</strain>
    </source>
</reference>
<evidence type="ECO:0000313" key="4">
    <source>
        <dbReference type="Proteomes" id="UP000319769"/>
    </source>
</evidence>
<evidence type="ECO:0000313" key="3">
    <source>
        <dbReference type="EMBL" id="KAA9165737.1"/>
    </source>
</evidence>
<evidence type="ECO:0000256" key="1">
    <source>
        <dbReference type="ARBA" id="ARBA00005254"/>
    </source>
</evidence>
<dbReference type="InterPro" id="IPR002539">
    <property type="entry name" value="MaoC-like_dom"/>
</dbReference>
<evidence type="ECO:0000259" key="2">
    <source>
        <dbReference type="Pfam" id="PF01575"/>
    </source>
</evidence>
<dbReference type="InterPro" id="IPR052342">
    <property type="entry name" value="MCH/BMMD"/>
</dbReference>
<dbReference type="InterPro" id="IPR029069">
    <property type="entry name" value="HotDog_dom_sf"/>
</dbReference>
<dbReference type="Proteomes" id="UP000319769">
    <property type="component" value="Unassembled WGS sequence"/>
</dbReference>
<dbReference type="SUPFAM" id="SSF54637">
    <property type="entry name" value="Thioesterase/thiol ester dehydrase-isomerase"/>
    <property type="match status" value="1"/>
</dbReference>
<dbReference type="RefSeq" id="WP_144745654.1">
    <property type="nucleotide sequence ID" value="NZ_VMNW02000004.1"/>
</dbReference>
<feature type="domain" description="MaoC-like" evidence="2">
    <location>
        <begin position="14"/>
        <end position="116"/>
    </location>
</feature>
<dbReference type="PANTHER" id="PTHR43664">
    <property type="entry name" value="MONOAMINE OXIDASE-RELATED"/>
    <property type="match status" value="1"/>
</dbReference>